<dbReference type="AlphaFoldDB" id="A0A0W0G054"/>
<name>A0A0W0G054_MONRR</name>
<protein>
    <submittedName>
        <fullName evidence="1">Putative Aldo/keto reductase</fullName>
    </submittedName>
</protein>
<accession>A0A0W0G054</accession>
<proteinExistence type="predicted"/>
<dbReference type="Proteomes" id="UP000054988">
    <property type="component" value="Unassembled WGS sequence"/>
</dbReference>
<sequence>MLSAEQIKFLENGQVEFEVGFPISMINNGISSPEPDQRP</sequence>
<comment type="caution">
    <text evidence="1">The sequence shown here is derived from an EMBL/GenBank/DDBJ whole genome shotgun (WGS) entry which is preliminary data.</text>
</comment>
<organism evidence="1 2">
    <name type="scientific">Moniliophthora roreri</name>
    <name type="common">Frosty pod rot fungus</name>
    <name type="synonym">Monilia roreri</name>
    <dbReference type="NCBI Taxonomy" id="221103"/>
    <lineage>
        <taxon>Eukaryota</taxon>
        <taxon>Fungi</taxon>
        <taxon>Dikarya</taxon>
        <taxon>Basidiomycota</taxon>
        <taxon>Agaricomycotina</taxon>
        <taxon>Agaricomycetes</taxon>
        <taxon>Agaricomycetidae</taxon>
        <taxon>Agaricales</taxon>
        <taxon>Marasmiineae</taxon>
        <taxon>Marasmiaceae</taxon>
        <taxon>Moniliophthora</taxon>
    </lineage>
</organism>
<evidence type="ECO:0000313" key="1">
    <source>
        <dbReference type="EMBL" id="KTB41945.1"/>
    </source>
</evidence>
<gene>
    <name evidence="1" type="ORF">WG66_5476</name>
</gene>
<evidence type="ECO:0000313" key="2">
    <source>
        <dbReference type="Proteomes" id="UP000054988"/>
    </source>
</evidence>
<dbReference type="EMBL" id="LATX01001410">
    <property type="protein sequence ID" value="KTB41945.1"/>
    <property type="molecule type" value="Genomic_DNA"/>
</dbReference>
<reference evidence="1 2" key="1">
    <citation type="submission" date="2015-12" db="EMBL/GenBank/DDBJ databases">
        <title>Draft genome sequence of Moniliophthora roreri, the causal agent of frosty pod rot of cacao.</title>
        <authorList>
            <person name="Aime M.C."/>
            <person name="Diaz-Valderrama J.R."/>
            <person name="Kijpornyongpan T."/>
            <person name="Phillips-Mora W."/>
        </authorList>
    </citation>
    <scope>NUCLEOTIDE SEQUENCE [LARGE SCALE GENOMIC DNA]</scope>
    <source>
        <strain evidence="1 2">MCA 2952</strain>
    </source>
</reference>